<dbReference type="SUPFAM" id="SSF53901">
    <property type="entry name" value="Thiolase-like"/>
    <property type="match status" value="2"/>
</dbReference>
<comment type="catalytic activity">
    <reaction evidence="6">
        <text>a very-long-chain acyl-CoA + malonyl-CoA + H(+) = a very-long-chain 3-oxoacyl-CoA + CO2 + CoA</text>
        <dbReference type="Rhea" id="RHEA:32727"/>
        <dbReference type="ChEBI" id="CHEBI:15378"/>
        <dbReference type="ChEBI" id="CHEBI:16526"/>
        <dbReference type="ChEBI" id="CHEBI:57287"/>
        <dbReference type="ChEBI" id="CHEBI:57384"/>
        <dbReference type="ChEBI" id="CHEBI:90725"/>
        <dbReference type="ChEBI" id="CHEBI:90736"/>
        <dbReference type="EC" id="2.3.1.199"/>
    </reaction>
</comment>
<dbReference type="GO" id="GO:0009922">
    <property type="term" value="F:fatty acid elongase activity"/>
    <property type="evidence" value="ECO:0007669"/>
    <property type="project" value="UniProtKB-EC"/>
</dbReference>
<name>A0AAV6Y3A9_9LAMI</name>
<evidence type="ECO:0000256" key="1">
    <source>
        <dbReference type="ARBA" id="ARBA00005194"/>
    </source>
</evidence>
<evidence type="ECO:0000256" key="3">
    <source>
        <dbReference type="ARBA" id="ARBA00012307"/>
    </source>
</evidence>
<dbReference type="PANTHER" id="PTHR31561">
    <property type="entry name" value="3-KETOACYL-COA SYNTHASE"/>
    <property type="match status" value="1"/>
</dbReference>
<evidence type="ECO:0000313" key="11">
    <source>
        <dbReference type="Proteomes" id="UP000826271"/>
    </source>
</evidence>
<evidence type="ECO:0000256" key="4">
    <source>
        <dbReference type="ARBA" id="ARBA00022679"/>
    </source>
</evidence>
<evidence type="ECO:0000259" key="8">
    <source>
        <dbReference type="Pfam" id="PF08392"/>
    </source>
</evidence>
<evidence type="ECO:0000256" key="5">
    <source>
        <dbReference type="ARBA" id="ARBA00023315"/>
    </source>
</evidence>
<dbReference type="InterPro" id="IPR013601">
    <property type="entry name" value="FAE1_typ3_polyketide_synth"/>
</dbReference>
<comment type="caution">
    <text evidence="10">The sequence shown here is derived from an EMBL/GenBank/DDBJ whole genome shotgun (WGS) entry which is preliminary data.</text>
</comment>
<evidence type="ECO:0000256" key="2">
    <source>
        <dbReference type="ARBA" id="ARBA00005531"/>
    </source>
</evidence>
<dbReference type="GO" id="GO:0006633">
    <property type="term" value="P:fatty acid biosynthetic process"/>
    <property type="evidence" value="ECO:0007669"/>
    <property type="project" value="InterPro"/>
</dbReference>
<dbReference type="InterPro" id="IPR016039">
    <property type="entry name" value="Thiolase-like"/>
</dbReference>
<dbReference type="EMBL" id="WHWC01000002">
    <property type="protein sequence ID" value="KAG8388978.1"/>
    <property type="molecule type" value="Genomic_DNA"/>
</dbReference>
<reference evidence="10" key="1">
    <citation type="submission" date="2019-10" db="EMBL/GenBank/DDBJ databases">
        <authorList>
            <person name="Zhang R."/>
            <person name="Pan Y."/>
            <person name="Wang J."/>
            <person name="Ma R."/>
            <person name="Yu S."/>
        </authorList>
    </citation>
    <scope>NUCLEOTIDE SEQUENCE</scope>
    <source>
        <strain evidence="10">LA-IB0</strain>
        <tissue evidence="10">Leaf</tissue>
    </source>
</reference>
<dbReference type="GO" id="GO:0016020">
    <property type="term" value="C:membrane"/>
    <property type="evidence" value="ECO:0007669"/>
    <property type="project" value="InterPro"/>
</dbReference>
<keyword evidence="7" id="KW-0812">Transmembrane</keyword>
<feature type="transmembrane region" description="Helical" evidence="7">
    <location>
        <begin position="319"/>
        <end position="339"/>
    </location>
</feature>
<sequence>MAKILQKARLGDATYMAEGAMKVPLNMCMEAAREESEMVIFGAVDEVLAKTKVKCSEIGILIVNCTVFNAVPSFTSIIVNRYKLKEDIRSYNICGMGCSAGLRAIGLAKHLLQGHKYTCALIVSTENTTSGIYTGVDSSKFLVNCIFRVGGSAILLSNKPSHRKSSKYELLHTHTASSEVSYKSIFREEDAQGITGITINKDLLIAANHAIKQNLKVLGFLILPLSEQFRFLKNHIITRLLAKIQPYIPKFNTSVEHFLPHVGGKPVLDKLQKNLGFSDEDMEASVMTLHRFGNTSSSSVWYALAYAEAKDRVNKGDRVWHISVAVWFGVLSGMLGLLMRKTIHGWRILMIIL</sequence>
<dbReference type="Gene3D" id="3.40.47.10">
    <property type="match status" value="1"/>
</dbReference>
<keyword evidence="7" id="KW-0472">Membrane</keyword>
<dbReference type="Pfam" id="PF08392">
    <property type="entry name" value="FAE1_CUT1_RppA"/>
    <property type="match status" value="1"/>
</dbReference>
<keyword evidence="7" id="KW-1133">Transmembrane helix</keyword>
<comment type="pathway">
    <text evidence="1">Lipid metabolism; fatty acid biosynthesis.</text>
</comment>
<gene>
    <name evidence="10" type="ORF">BUALT_Bualt02G0181400</name>
</gene>
<organism evidence="10 11">
    <name type="scientific">Buddleja alternifolia</name>
    <dbReference type="NCBI Taxonomy" id="168488"/>
    <lineage>
        <taxon>Eukaryota</taxon>
        <taxon>Viridiplantae</taxon>
        <taxon>Streptophyta</taxon>
        <taxon>Embryophyta</taxon>
        <taxon>Tracheophyta</taxon>
        <taxon>Spermatophyta</taxon>
        <taxon>Magnoliopsida</taxon>
        <taxon>eudicotyledons</taxon>
        <taxon>Gunneridae</taxon>
        <taxon>Pentapetalae</taxon>
        <taxon>asterids</taxon>
        <taxon>lamiids</taxon>
        <taxon>Lamiales</taxon>
        <taxon>Scrophulariaceae</taxon>
        <taxon>Buddlejeae</taxon>
        <taxon>Buddleja</taxon>
    </lineage>
</organism>
<evidence type="ECO:0000259" key="9">
    <source>
        <dbReference type="Pfam" id="PF08541"/>
    </source>
</evidence>
<proteinExistence type="inferred from homology"/>
<keyword evidence="5" id="KW-0012">Acyltransferase</keyword>
<feature type="domain" description="Beta-ketoacyl-[acyl-carrier-protein] synthase III C-terminal" evidence="9">
    <location>
        <begin position="254"/>
        <end position="325"/>
    </location>
</feature>
<accession>A0AAV6Y3A9</accession>
<protein>
    <recommendedName>
        <fullName evidence="3">very-long-chain 3-oxoacyl-CoA synthase</fullName>
        <ecNumber evidence="3">2.3.1.199</ecNumber>
    </recommendedName>
</protein>
<dbReference type="Proteomes" id="UP000826271">
    <property type="component" value="Unassembled WGS sequence"/>
</dbReference>
<keyword evidence="11" id="KW-1185">Reference proteome</keyword>
<feature type="domain" description="FAE" evidence="8">
    <location>
        <begin position="1"/>
        <end position="237"/>
    </location>
</feature>
<evidence type="ECO:0000313" key="10">
    <source>
        <dbReference type="EMBL" id="KAG8388978.1"/>
    </source>
</evidence>
<dbReference type="CDD" id="cd00831">
    <property type="entry name" value="CHS_like"/>
    <property type="match status" value="1"/>
</dbReference>
<keyword evidence="4" id="KW-0808">Transferase</keyword>
<dbReference type="InterPro" id="IPR012392">
    <property type="entry name" value="3-ktacl-CoA_syn"/>
</dbReference>
<evidence type="ECO:0000256" key="7">
    <source>
        <dbReference type="SAM" id="Phobius"/>
    </source>
</evidence>
<dbReference type="Pfam" id="PF08541">
    <property type="entry name" value="ACP_syn_III_C"/>
    <property type="match status" value="1"/>
</dbReference>
<evidence type="ECO:0000256" key="6">
    <source>
        <dbReference type="ARBA" id="ARBA00047375"/>
    </source>
</evidence>
<dbReference type="EC" id="2.3.1.199" evidence="3"/>
<dbReference type="InterPro" id="IPR013747">
    <property type="entry name" value="ACP_syn_III_C"/>
</dbReference>
<dbReference type="AlphaFoldDB" id="A0AAV6Y3A9"/>
<comment type="similarity">
    <text evidence="2">Belongs to the thiolase-like superfamily. Chalcone/stilbene synthases family.</text>
</comment>